<reference evidence="1 2" key="1">
    <citation type="submission" date="2019-01" db="EMBL/GenBank/DDBJ databases">
        <title>Sequencing of cultivated peanut Arachis hypogaea provides insights into genome evolution and oil improvement.</title>
        <authorList>
            <person name="Chen X."/>
        </authorList>
    </citation>
    <scope>NUCLEOTIDE SEQUENCE [LARGE SCALE GENOMIC DNA]</scope>
    <source>
        <strain evidence="2">cv. Fuhuasheng</strain>
        <tissue evidence="1">Leaves</tissue>
    </source>
</reference>
<accession>A0A445BS71</accession>
<dbReference type="Proteomes" id="UP000289738">
    <property type="component" value="Chromosome A08"/>
</dbReference>
<organism evidence="1 2">
    <name type="scientific">Arachis hypogaea</name>
    <name type="common">Peanut</name>
    <dbReference type="NCBI Taxonomy" id="3818"/>
    <lineage>
        <taxon>Eukaryota</taxon>
        <taxon>Viridiplantae</taxon>
        <taxon>Streptophyta</taxon>
        <taxon>Embryophyta</taxon>
        <taxon>Tracheophyta</taxon>
        <taxon>Spermatophyta</taxon>
        <taxon>Magnoliopsida</taxon>
        <taxon>eudicotyledons</taxon>
        <taxon>Gunneridae</taxon>
        <taxon>Pentapetalae</taxon>
        <taxon>rosids</taxon>
        <taxon>fabids</taxon>
        <taxon>Fabales</taxon>
        <taxon>Fabaceae</taxon>
        <taxon>Papilionoideae</taxon>
        <taxon>50 kb inversion clade</taxon>
        <taxon>dalbergioids sensu lato</taxon>
        <taxon>Dalbergieae</taxon>
        <taxon>Pterocarpus clade</taxon>
        <taxon>Arachis</taxon>
    </lineage>
</organism>
<protein>
    <submittedName>
        <fullName evidence="1">Uncharacterized protein</fullName>
    </submittedName>
</protein>
<dbReference type="AlphaFoldDB" id="A0A445BS71"/>
<proteinExistence type="predicted"/>
<evidence type="ECO:0000313" key="2">
    <source>
        <dbReference type="Proteomes" id="UP000289738"/>
    </source>
</evidence>
<name>A0A445BS71_ARAHY</name>
<evidence type="ECO:0000313" key="1">
    <source>
        <dbReference type="EMBL" id="RYR41543.1"/>
    </source>
</evidence>
<comment type="caution">
    <text evidence="1">The sequence shown here is derived from an EMBL/GenBank/DDBJ whole genome shotgun (WGS) entry which is preliminary data.</text>
</comment>
<keyword evidence="2" id="KW-1185">Reference proteome</keyword>
<sequence length="59" mass="7020">MFEIREMHDASSVYDMYKMSKIFKVYRGKFVPMGEPSTWPRYNGLKVIANWTLRRATKG</sequence>
<gene>
    <name evidence="1" type="ORF">Ahy_A08g037938</name>
</gene>
<dbReference type="EMBL" id="SDMP01000008">
    <property type="protein sequence ID" value="RYR41543.1"/>
    <property type="molecule type" value="Genomic_DNA"/>
</dbReference>